<dbReference type="RefSeq" id="WP_066689578.1">
    <property type="nucleotide sequence ID" value="NZ_CP117025.1"/>
</dbReference>
<evidence type="ECO:0000256" key="1">
    <source>
        <dbReference type="ARBA" id="ARBA00008987"/>
    </source>
</evidence>
<evidence type="ECO:0000259" key="7">
    <source>
        <dbReference type="PROSITE" id="PS51352"/>
    </source>
</evidence>
<comment type="caution">
    <text evidence="8">The sequence shown here is derived from an EMBL/GenBank/DDBJ whole genome shotgun (WGS) entry which is preliminary data.</text>
</comment>
<protein>
    <recommendedName>
        <fullName evidence="6">Thioredoxin</fullName>
    </recommendedName>
</protein>
<dbReference type="PIRSF" id="PIRSF000077">
    <property type="entry name" value="Thioredoxin"/>
    <property type="match status" value="1"/>
</dbReference>
<dbReference type="PROSITE" id="PS51352">
    <property type="entry name" value="THIOREDOXIN_2"/>
    <property type="match status" value="1"/>
</dbReference>
<dbReference type="InterPro" id="IPR005746">
    <property type="entry name" value="Thioredoxin"/>
</dbReference>
<evidence type="ECO:0000256" key="3">
    <source>
        <dbReference type="ARBA" id="ARBA00022982"/>
    </source>
</evidence>
<evidence type="ECO:0000256" key="5">
    <source>
        <dbReference type="ARBA" id="ARBA00023284"/>
    </source>
</evidence>
<dbReference type="SUPFAM" id="SSF52833">
    <property type="entry name" value="Thioredoxin-like"/>
    <property type="match status" value="1"/>
</dbReference>
<evidence type="ECO:0000256" key="6">
    <source>
        <dbReference type="PIRNR" id="PIRNR000077"/>
    </source>
</evidence>
<dbReference type="CDD" id="cd02947">
    <property type="entry name" value="TRX_family"/>
    <property type="match status" value="1"/>
</dbReference>
<keyword evidence="5" id="KW-0676">Redox-active center</keyword>
<accession>A0ABR5YDH5</accession>
<keyword evidence="3" id="KW-0249">Electron transport</keyword>
<comment type="similarity">
    <text evidence="1 6">Belongs to the thioredoxin family.</text>
</comment>
<dbReference type="EMBL" id="LQQO01000010">
    <property type="protein sequence ID" value="KZE16013.1"/>
    <property type="molecule type" value="Genomic_DNA"/>
</dbReference>
<dbReference type="PANTHER" id="PTHR45663">
    <property type="entry name" value="GEO12009P1"/>
    <property type="match status" value="1"/>
</dbReference>
<proteinExistence type="inferred from homology"/>
<dbReference type="Pfam" id="PF00085">
    <property type="entry name" value="Thioredoxin"/>
    <property type="match status" value="1"/>
</dbReference>
<dbReference type="Proteomes" id="UP000076609">
    <property type="component" value="Unassembled WGS sequence"/>
</dbReference>
<name>A0ABR5YDH5_9SPHN</name>
<sequence>MVRKVTDVTGMDFVDVTAQEGATLFDLWSPACAPCAALSPILDDLARDFADDLRICKANVAADTTLGEHFSVRSLPTLSLYRDGAEVDRVIGFRSRAQLTAWIESLL</sequence>
<evidence type="ECO:0000256" key="2">
    <source>
        <dbReference type="ARBA" id="ARBA00022448"/>
    </source>
</evidence>
<dbReference type="InterPro" id="IPR013766">
    <property type="entry name" value="Thioredoxin_domain"/>
</dbReference>
<organism evidence="8 9">
    <name type="scientific">Sphingomonas hankookensis</name>
    <dbReference type="NCBI Taxonomy" id="563996"/>
    <lineage>
        <taxon>Bacteria</taxon>
        <taxon>Pseudomonadati</taxon>
        <taxon>Pseudomonadota</taxon>
        <taxon>Alphaproteobacteria</taxon>
        <taxon>Sphingomonadales</taxon>
        <taxon>Sphingomonadaceae</taxon>
        <taxon>Sphingomonas</taxon>
    </lineage>
</organism>
<dbReference type="InterPro" id="IPR036249">
    <property type="entry name" value="Thioredoxin-like_sf"/>
</dbReference>
<feature type="domain" description="Thioredoxin" evidence="7">
    <location>
        <begin position="1"/>
        <end position="107"/>
    </location>
</feature>
<keyword evidence="4" id="KW-1015">Disulfide bond</keyword>
<gene>
    <name evidence="8" type="ORF">AVT10_12985</name>
</gene>
<dbReference type="PANTHER" id="PTHR45663:SF11">
    <property type="entry name" value="GEO12009P1"/>
    <property type="match status" value="1"/>
</dbReference>
<dbReference type="Gene3D" id="3.40.30.10">
    <property type="entry name" value="Glutaredoxin"/>
    <property type="match status" value="1"/>
</dbReference>
<evidence type="ECO:0000256" key="4">
    <source>
        <dbReference type="ARBA" id="ARBA00023157"/>
    </source>
</evidence>
<evidence type="ECO:0000313" key="9">
    <source>
        <dbReference type="Proteomes" id="UP000076609"/>
    </source>
</evidence>
<keyword evidence="9" id="KW-1185">Reference proteome</keyword>
<evidence type="ECO:0000313" key="8">
    <source>
        <dbReference type="EMBL" id="KZE16013.1"/>
    </source>
</evidence>
<reference evidence="9" key="1">
    <citation type="submission" date="2016-01" db="EMBL/GenBank/DDBJ databases">
        <title>Draft genome of Chromobacterium sp. F49.</title>
        <authorList>
            <person name="Hong K.W."/>
        </authorList>
    </citation>
    <scope>NUCLEOTIDE SEQUENCE [LARGE SCALE GENOMIC DNA]</scope>
    <source>
        <strain evidence="9">CN3</strain>
    </source>
</reference>
<keyword evidence="2" id="KW-0813">Transport</keyword>